<dbReference type="GO" id="GO:0004519">
    <property type="term" value="F:endonuclease activity"/>
    <property type="evidence" value="ECO:0007669"/>
    <property type="project" value="UniProtKB-KW"/>
</dbReference>
<accession>A0A178LXC5</accession>
<keyword evidence="1" id="KW-0812">Transmembrane</keyword>
<sequence length="326" mass="33702">MIRLLATLLGLGALAVAIAGLAARYLPISGHPTLILAAAAPYLTVAAPAAVLLFGLGRRFVLTLVAFAVTVALLWVYLPRYPVFGGPSPSATASVDVRVLTANLGMGQADPAAFVALAGNTADVVAVQEMTQEAADGLSQAGMDSVFPHRVIVPAPMAAGIGIWSRHPIVHSGRIDGYAMPMIGARISIPGVRVDTTVLSVHLAAPWPMPIDAWRSDIGLFPDTLGEIGRTAGAGAVIVAGDFNATYEMAPFRRLLDNGYGDAGVDARAGLTRSYPGRGQRPPLIGIDHILTKNSSAASAQTLVVPGADHRGLLATLRVPVDMTAS</sequence>
<feature type="transmembrane region" description="Helical" evidence="1">
    <location>
        <begin position="60"/>
        <end position="78"/>
    </location>
</feature>
<dbReference type="Proteomes" id="UP000078396">
    <property type="component" value="Unassembled WGS sequence"/>
</dbReference>
<dbReference type="RefSeq" id="WP_064281380.1">
    <property type="nucleotide sequence ID" value="NZ_LWCS01000018.1"/>
</dbReference>
<dbReference type="EMBL" id="LWCS01000018">
    <property type="protein sequence ID" value="OAN39297.1"/>
    <property type="molecule type" value="Genomic_DNA"/>
</dbReference>
<keyword evidence="1" id="KW-1133">Transmembrane helix</keyword>
<feature type="domain" description="Endonuclease/exonuclease/phosphatase" evidence="2">
    <location>
        <begin position="100"/>
        <end position="308"/>
    </location>
</feature>
<feature type="transmembrane region" description="Helical" evidence="1">
    <location>
        <begin position="33"/>
        <end position="53"/>
    </location>
</feature>
<dbReference type="AlphaFoldDB" id="A0A178LXC5"/>
<dbReference type="Gene3D" id="3.60.10.10">
    <property type="entry name" value="Endonuclease/exonuclease/phosphatase"/>
    <property type="match status" value="1"/>
</dbReference>
<protein>
    <submittedName>
        <fullName evidence="3">Endonuclease</fullName>
    </submittedName>
</protein>
<keyword evidence="1" id="KW-0472">Membrane</keyword>
<gene>
    <name evidence="3" type="ORF">A4X20_18300</name>
</gene>
<dbReference type="Pfam" id="PF03372">
    <property type="entry name" value="Exo_endo_phos"/>
    <property type="match status" value="1"/>
</dbReference>
<evidence type="ECO:0000313" key="4">
    <source>
        <dbReference type="Proteomes" id="UP000078396"/>
    </source>
</evidence>
<organism evidence="3 4">
    <name type="scientific">Mycolicibacterium iranicum</name>
    <name type="common">Mycobacterium iranicum</name>
    <dbReference type="NCBI Taxonomy" id="912594"/>
    <lineage>
        <taxon>Bacteria</taxon>
        <taxon>Bacillati</taxon>
        <taxon>Actinomycetota</taxon>
        <taxon>Actinomycetes</taxon>
        <taxon>Mycobacteriales</taxon>
        <taxon>Mycobacteriaceae</taxon>
        <taxon>Mycolicibacterium</taxon>
    </lineage>
</organism>
<dbReference type="OrthoDB" id="2340043at2"/>
<evidence type="ECO:0000313" key="3">
    <source>
        <dbReference type="EMBL" id="OAN39297.1"/>
    </source>
</evidence>
<comment type="caution">
    <text evidence="3">The sequence shown here is derived from an EMBL/GenBank/DDBJ whole genome shotgun (WGS) entry which is preliminary data.</text>
</comment>
<keyword evidence="3" id="KW-0255">Endonuclease</keyword>
<keyword evidence="3" id="KW-0378">Hydrolase</keyword>
<proteinExistence type="predicted"/>
<reference evidence="3 4" key="1">
    <citation type="submission" date="2016-04" db="EMBL/GenBank/DDBJ databases">
        <title>Draft Genome Sequences of Staphylococcus capitis Strain H36, S. capitis Strain H65, S. cohnii Strain H62, S. hominis Strain H69, Mycobacterium iranicum Strain H39, Plantibacter sp. Strain H53, Pseudomonas oryzihabitans Strain H72, and Microbacterium sp. Strain H83, isolated from residential settings.</title>
        <authorList>
            <person name="Lymperopoulou D."/>
            <person name="Adams R.I."/>
            <person name="Lindow S."/>
            <person name="Coil D.A."/>
            <person name="Jospin G."/>
            <person name="Eisen J.A."/>
        </authorList>
    </citation>
    <scope>NUCLEOTIDE SEQUENCE [LARGE SCALE GENOMIC DNA]</scope>
    <source>
        <strain evidence="3 4">H39</strain>
    </source>
</reference>
<dbReference type="InterPro" id="IPR005135">
    <property type="entry name" value="Endo/exonuclease/phosphatase"/>
</dbReference>
<evidence type="ECO:0000256" key="1">
    <source>
        <dbReference type="SAM" id="Phobius"/>
    </source>
</evidence>
<evidence type="ECO:0000259" key="2">
    <source>
        <dbReference type="Pfam" id="PF03372"/>
    </source>
</evidence>
<dbReference type="SUPFAM" id="SSF56219">
    <property type="entry name" value="DNase I-like"/>
    <property type="match status" value="1"/>
</dbReference>
<keyword evidence="3" id="KW-0540">Nuclease</keyword>
<name>A0A178LXC5_MYCIR</name>
<dbReference type="InterPro" id="IPR036691">
    <property type="entry name" value="Endo/exonu/phosph_ase_sf"/>
</dbReference>